<feature type="compositionally biased region" description="Acidic residues" evidence="1">
    <location>
        <begin position="298"/>
        <end position="310"/>
    </location>
</feature>
<evidence type="ECO:0000313" key="3">
    <source>
        <dbReference type="Proteomes" id="UP001438707"/>
    </source>
</evidence>
<evidence type="ECO:0008006" key="4">
    <source>
        <dbReference type="Google" id="ProtNLM"/>
    </source>
</evidence>
<dbReference type="PANTHER" id="PTHR23146:SF0">
    <property type="entry name" value="RNA POLYMERASE-ASSOCIATED PROTEIN LEO1"/>
    <property type="match status" value="1"/>
</dbReference>
<dbReference type="GO" id="GO:0032968">
    <property type="term" value="P:positive regulation of transcription elongation by RNA polymerase II"/>
    <property type="evidence" value="ECO:0007669"/>
    <property type="project" value="TreeGrafter"/>
</dbReference>
<dbReference type="Pfam" id="PF04004">
    <property type="entry name" value="Leo1"/>
    <property type="match status" value="1"/>
</dbReference>
<dbReference type="EMBL" id="JALJOS010000004">
    <property type="protein sequence ID" value="KAK9839932.1"/>
    <property type="molecule type" value="Genomic_DNA"/>
</dbReference>
<protein>
    <recommendedName>
        <fullName evidence="4">RNA polymerase-associated protein LEO1</fullName>
    </recommendedName>
</protein>
<feature type="compositionally biased region" description="Basic and acidic residues" evidence="1">
    <location>
        <begin position="324"/>
        <end position="336"/>
    </location>
</feature>
<organism evidence="2 3">
    <name type="scientific">Apatococcus lobatus</name>
    <dbReference type="NCBI Taxonomy" id="904363"/>
    <lineage>
        <taxon>Eukaryota</taxon>
        <taxon>Viridiplantae</taxon>
        <taxon>Chlorophyta</taxon>
        <taxon>core chlorophytes</taxon>
        <taxon>Trebouxiophyceae</taxon>
        <taxon>Chlorellales</taxon>
        <taxon>Chlorellaceae</taxon>
        <taxon>Apatococcus</taxon>
    </lineage>
</organism>
<feature type="region of interest" description="Disordered" evidence="1">
    <location>
        <begin position="1"/>
        <end position="82"/>
    </location>
</feature>
<reference evidence="2 3" key="1">
    <citation type="journal article" date="2024" name="Nat. Commun.">
        <title>Phylogenomics reveals the evolutionary origins of lichenization in chlorophyte algae.</title>
        <authorList>
            <person name="Puginier C."/>
            <person name="Libourel C."/>
            <person name="Otte J."/>
            <person name="Skaloud P."/>
            <person name="Haon M."/>
            <person name="Grisel S."/>
            <person name="Petersen M."/>
            <person name="Berrin J.G."/>
            <person name="Delaux P.M."/>
            <person name="Dal Grande F."/>
            <person name="Keller J."/>
        </authorList>
    </citation>
    <scope>NUCLEOTIDE SEQUENCE [LARGE SCALE GENOMIC DNA]</scope>
    <source>
        <strain evidence="2 3">SAG 2145</strain>
    </source>
</reference>
<comment type="caution">
    <text evidence="2">The sequence shown here is derived from an EMBL/GenBank/DDBJ whole genome shotgun (WGS) entry which is preliminary data.</text>
</comment>
<feature type="region of interest" description="Disordered" evidence="1">
    <location>
        <begin position="268"/>
        <end position="406"/>
    </location>
</feature>
<dbReference type="InterPro" id="IPR007149">
    <property type="entry name" value="Leo1"/>
</dbReference>
<dbReference type="GO" id="GO:0016593">
    <property type="term" value="C:Cdc73/Paf1 complex"/>
    <property type="evidence" value="ECO:0007669"/>
    <property type="project" value="InterPro"/>
</dbReference>
<keyword evidence="3" id="KW-1185">Reference proteome</keyword>
<dbReference type="GO" id="GO:0006368">
    <property type="term" value="P:transcription elongation by RNA polymerase II"/>
    <property type="evidence" value="ECO:0007669"/>
    <property type="project" value="InterPro"/>
</dbReference>
<dbReference type="GO" id="GO:1990269">
    <property type="term" value="F:RNA polymerase II C-terminal domain phosphoserine binding"/>
    <property type="evidence" value="ECO:0007669"/>
    <property type="project" value="TreeGrafter"/>
</dbReference>
<dbReference type="PANTHER" id="PTHR23146">
    <property type="entry name" value="LEO1 PROTEIN"/>
    <property type="match status" value="1"/>
</dbReference>
<name>A0AAW1S262_9CHLO</name>
<feature type="compositionally biased region" description="Polar residues" evidence="1">
    <location>
        <begin position="341"/>
        <end position="350"/>
    </location>
</feature>
<dbReference type="AlphaFoldDB" id="A0AAW1S262"/>
<feature type="compositionally biased region" description="Acidic residues" evidence="1">
    <location>
        <begin position="360"/>
        <end position="385"/>
    </location>
</feature>
<proteinExistence type="predicted"/>
<evidence type="ECO:0000313" key="2">
    <source>
        <dbReference type="EMBL" id="KAK9839932.1"/>
    </source>
</evidence>
<accession>A0AAW1S262</accession>
<gene>
    <name evidence="2" type="ORF">WJX74_000659</name>
</gene>
<sequence length="406" mass="45388">MDADLFGSSSDEDDLGQDPQESRPGSASRLQARDAIDEDEEAAAGTAWSEDDDDDGQQGQEPVSQAEAAAGPAMEFDASSNLSRPKAEDLKFVRQSNLLAIEQAPFDRDTFKAEEEKFLDEAGNTRIRLTGNTIRWRHATDPITGEPYKQSNARFVRWSDGSLQLLLGSEVLDVAVQDIAADRNFMFSRQPQYIQAQAALLTKMAFRPVSVTSTFHKRLATAMGKQHSKQQKVRHVVTVVDPKRAKEEREKAEEERIRGRESLFKRQNAAMRRQTTKLPSRTYARAPNVGLSAHMLEAEDEYEDEEDDEGLNPTEAARRAVQRPRRDEAAEREAELRLASAKQSQPSARSGQKRSRPPDSDNEAISDEEEADLPGFVVEDDDEDDIGAKRQPRRGAALMLDDDDDD</sequence>
<evidence type="ECO:0000256" key="1">
    <source>
        <dbReference type="SAM" id="MobiDB-lite"/>
    </source>
</evidence>
<dbReference type="Proteomes" id="UP001438707">
    <property type="component" value="Unassembled WGS sequence"/>
</dbReference>